<dbReference type="AlphaFoldDB" id="A0A840SFP0"/>
<dbReference type="GO" id="GO:0016787">
    <property type="term" value="F:hydrolase activity"/>
    <property type="evidence" value="ECO:0007669"/>
    <property type="project" value="UniProtKB-UniRule"/>
</dbReference>
<dbReference type="EMBL" id="JACHFR010000003">
    <property type="protein sequence ID" value="MBB5219545.1"/>
    <property type="molecule type" value="Genomic_DNA"/>
</dbReference>
<keyword evidence="5" id="KW-1185">Reference proteome</keyword>
<dbReference type="GO" id="GO:0046872">
    <property type="term" value="F:metal ion binding"/>
    <property type="evidence" value="ECO:0007669"/>
    <property type="project" value="UniProtKB-KW"/>
</dbReference>
<evidence type="ECO:0000256" key="2">
    <source>
        <dbReference type="RuleBase" id="RU362039"/>
    </source>
</evidence>
<dbReference type="SUPFAM" id="SSF56300">
    <property type="entry name" value="Metallo-dependent phosphatases"/>
    <property type="match status" value="1"/>
</dbReference>
<dbReference type="InterPro" id="IPR024654">
    <property type="entry name" value="Calcineurin-like_PHP_lpxH"/>
</dbReference>
<dbReference type="InterPro" id="IPR000979">
    <property type="entry name" value="Phosphodiesterase_MJ0936/Vps29"/>
</dbReference>
<dbReference type="EC" id="3.1.4.-" evidence="2"/>
<accession>A0A840SFP0</accession>
<comment type="caution">
    <text evidence="4">The sequence shown here is derived from an EMBL/GenBank/DDBJ whole genome shotgun (WGS) entry which is preliminary data.</text>
</comment>
<comment type="cofactor">
    <cofactor evidence="2">
        <name>a divalent metal cation</name>
        <dbReference type="ChEBI" id="CHEBI:60240"/>
    </cofactor>
</comment>
<dbReference type="NCBIfam" id="TIGR00040">
    <property type="entry name" value="yfcE"/>
    <property type="match status" value="1"/>
</dbReference>
<evidence type="ECO:0000313" key="5">
    <source>
        <dbReference type="Proteomes" id="UP000578697"/>
    </source>
</evidence>
<dbReference type="RefSeq" id="WP_184652972.1">
    <property type="nucleotide sequence ID" value="NZ_JACHFR010000003.1"/>
</dbReference>
<organism evidence="4 5">
    <name type="scientific">Treponema rectale</name>
    <dbReference type="NCBI Taxonomy" id="744512"/>
    <lineage>
        <taxon>Bacteria</taxon>
        <taxon>Pseudomonadati</taxon>
        <taxon>Spirochaetota</taxon>
        <taxon>Spirochaetia</taxon>
        <taxon>Spirochaetales</taxon>
        <taxon>Treponemataceae</taxon>
        <taxon>Treponema</taxon>
    </lineage>
</organism>
<keyword evidence="2" id="KW-0479">Metal-binding</keyword>
<reference evidence="4 5" key="1">
    <citation type="submission" date="2020-08" db="EMBL/GenBank/DDBJ databases">
        <title>Genomic Encyclopedia of Type Strains, Phase IV (KMG-IV): sequencing the most valuable type-strain genomes for metagenomic binning, comparative biology and taxonomic classification.</title>
        <authorList>
            <person name="Goeker M."/>
        </authorList>
    </citation>
    <scope>NUCLEOTIDE SEQUENCE [LARGE SCALE GENOMIC DNA]</scope>
    <source>
        <strain evidence="4 5">DSM 103679</strain>
    </source>
</reference>
<comment type="similarity">
    <text evidence="1 2">Belongs to the metallophosphoesterase superfamily. YfcE family.</text>
</comment>
<sequence>MNSLIQQLNLLIGNTQAMESLAQKDEATVLIVSDSHGQYYRLLDITSAFGTQCDAMIFCGDGCGDMIYLLEEAVADKEFAEKVPSVIGLVEGNNDSDSYSFALNPETINRIRCPLRNTMKVCGHNIFFTHGHRCSLFYGSDELVEMSKTENADVVLFGHTHIACSELKAPKINVINPGSISLPRSGQPPCFATLRLKKNSSFADVTFYQITAKGYIPFIPREIW</sequence>
<dbReference type="Pfam" id="PF12850">
    <property type="entry name" value="Metallophos_2"/>
    <property type="match status" value="1"/>
</dbReference>
<dbReference type="Gene3D" id="3.60.21.10">
    <property type="match status" value="1"/>
</dbReference>
<gene>
    <name evidence="4" type="ORF">HNP77_001927</name>
</gene>
<proteinExistence type="inferred from homology"/>
<evidence type="ECO:0000313" key="4">
    <source>
        <dbReference type="EMBL" id="MBB5219545.1"/>
    </source>
</evidence>
<evidence type="ECO:0000259" key="3">
    <source>
        <dbReference type="Pfam" id="PF12850"/>
    </source>
</evidence>
<dbReference type="Proteomes" id="UP000578697">
    <property type="component" value="Unassembled WGS sequence"/>
</dbReference>
<evidence type="ECO:0000256" key="1">
    <source>
        <dbReference type="ARBA" id="ARBA00008950"/>
    </source>
</evidence>
<dbReference type="InterPro" id="IPR029052">
    <property type="entry name" value="Metallo-depent_PP-like"/>
</dbReference>
<name>A0A840SFP0_9SPIR</name>
<protein>
    <recommendedName>
        <fullName evidence="2">Phosphoesterase</fullName>
        <ecNumber evidence="2">3.1.4.-</ecNumber>
    </recommendedName>
</protein>
<dbReference type="PANTHER" id="PTHR11124">
    <property type="entry name" value="VACUOLAR SORTING PROTEIN VPS29"/>
    <property type="match status" value="1"/>
</dbReference>
<feature type="domain" description="Calcineurin-like phosphoesterase" evidence="3">
    <location>
        <begin position="29"/>
        <end position="198"/>
    </location>
</feature>